<dbReference type="Pfam" id="PF11745">
    <property type="entry name" value="DUF3304"/>
    <property type="match status" value="1"/>
</dbReference>
<dbReference type="AlphaFoldDB" id="A0A7X4H1K9"/>
<evidence type="ECO:0000313" key="2">
    <source>
        <dbReference type="Proteomes" id="UP000469734"/>
    </source>
</evidence>
<dbReference type="Proteomes" id="UP000469734">
    <property type="component" value="Unassembled WGS sequence"/>
</dbReference>
<evidence type="ECO:0000313" key="1">
    <source>
        <dbReference type="EMBL" id="MYM72677.1"/>
    </source>
</evidence>
<dbReference type="EMBL" id="WWCR01000009">
    <property type="protein sequence ID" value="MYM72677.1"/>
    <property type="molecule type" value="Genomic_DNA"/>
</dbReference>
<protein>
    <submittedName>
        <fullName evidence="1">DUF3304 domain-containing protein</fullName>
    </submittedName>
</protein>
<organism evidence="1 2">
    <name type="scientific">Duganella margarita</name>
    <dbReference type="NCBI Taxonomy" id="2692170"/>
    <lineage>
        <taxon>Bacteria</taxon>
        <taxon>Pseudomonadati</taxon>
        <taxon>Pseudomonadota</taxon>
        <taxon>Betaproteobacteria</taxon>
        <taxon>Burkholderiales</taxon>
        <taxon>Oxalobacteraceae</taxon>
        <taxon>Telluria group</taxon>
        <taxon>Duganella</taxon>
    </lineage>
</organism>
<dbReference type="InterPro" id="IPR021733">
    <property type="entry name" value="DUF3304"/>
</dbReference>
<name>A0A7X4H1K9_9BURK</name>
<reference evidence="1 2" key="1">
    <citation type="submission" date="2019-12" db="EMBL/GenBank/DDBJ databases">
        <title>Novel species isolated from a subtropical stream in China.</title>
        <authorList>
            <person name="Lu H."/>
        </authorList>
    </citation>
    <scope>NUCLEOTIDE SEQUENCE [LARGE SCALE GENOMIC DNA]</scope>
    <source>
        <strain evidence="1 2">FT134W</strain>
    </source>
</reference>
<comment type="caution">
    <text evidence="1">The sequence shown here is derived from an EMBL/GenBank/DDBJ whole genome shotgun (WGS) entry which is preliminary data.</text>
</comment>
<gene>
    <name evidence="1" type="ORF">GTP56_10755</name>
</gene>
<sequence>MSRWVAGMANICCTSIPYVWHPGMKVLVRWDMPQGHQHIVKEKIVEVEKMEEAMPFPEKPGN</sequence>
<proteinExistence type="predicted"/>
<accession>A0A7X4H1K9</accession>